<sequence>MKPLMKSCEVTLTNSFAGIRRGRKPGSVATDVTIANLAIADKYHFPVLQEMCMEELVANDNPFSGKVIADNVDLSEHVKRQVLERKLEKVNMALARERRINTEREQPRDSKGGKIWKK</sequence>
<reference evidence="2" key="2">
    <citation type="submission" date="2020-11" db="EMBL/GenBank/DDBJ databases">
        <authorList>
            <person name="McCartney M.A."/>
            <person name="Auch B."/>
            <person name="Kono T."/>
            <person name="Mallez S."/>
            <person name="Becker A."/>
            <person name="Gohl D.M."/>
            <person name="Silverstein K.A.T."/>
            <person name="Koren S."/>
            <person name="Bechman K.B."/>
            <person name="Herman A."/>
            <person name="Abrahante J.E."/>
            <person name="Garbe J."/>
        </authorList>
    </citation>
    <scope>NUCLEOTIDE SEQUENCE</scope>
    <source>
        <strain evidence="2">Duluth1</strain>
        <tissue evidence="2">Whole animal</tissue>
    </source>
</reference>
<organism evidence="2 3">
    <name type="scientific">Dreissena polymorpha</name>
    <name type="common">Zebra mussel</name>
    <name type="synonym">Mytilus polymorpha</name>
    <dbReference type="NCBI Taxonomy" id="45954"/>
    <lineage>
        <taxon>Eukaryota</taxon>
        <taxon>Metazoa</taxon>
        <taxon>Spiralia</taxon>
        <taxon>Lophotrochozoa</taxon>
        <taxon>Mollusca</taxon>
        <taxon>Bivalvia</taxon>
        <taxon>Autobranchia</taxon>
        <taxon>Heteroconchia</taxon>
        <taxon>Euheterodonta</taxon>
        <taxon>Imparidentia</taxon>
        <taxon>Neoheterodontei</taxon>
        <taxon>Myida</taxon>
        <taxon>Dreissenoidea</taxon>
        <taxon>Dreissenidae</taxon>
        <taxon>Dreissena</taxon>
    </lineage>
</organism>
<dbReference type="Proteomes" id="UP000828390">
    <property type="component" value="Unassembled WGS sequence"/>
</dbReference>
<evidence type="ECO:0000256" key="1">
    <source>
        <dbReference type="SAM" id="MobiDB-lite"/>
    </source>
</evidence>
<feature type="compositionally biased region" description="Basic and acidic residues" evidence="1">
    <location>
        <begin position="97"/>
        <end position="112"/>
    </location>
</feature>
<name>A0A9D3YWG4_DREPO</name>
<accession>A0A9D3YWG4</accession>
<protein>
    <submittedName>
        <fullName evidence="2">Uncharacterized protein</fullName>
    </submittedName>
</protein>
<evidence type="ECO:0000313" key="2">
    <source>
        <dbReference type="EMBL" id="KAH3705403.1"/>
    </source>
</evidence>
<reference evidence="2" key="1">
    <citation type="journal article" date="2019" name="bioRxiv">
        <title>The Genome of the Zebra Mussel, Dreissena polymorpha: A Resource for Invasive Species Research.</title>
        <authorList>
            <person name="McCartney M.A."/>
            <person name="Auch B."/>
            <person name="Kono T."/>
            <person name="Mallez S."/>
            <person name="Zhang Y."/>
            <person name="Obille A."/>
            <person name="Becker A."/>
            <person name="Abrahante J.E."/>
            <person name="Garbe J."/>
            <person name="Badalamenti J.P."/>
            <person name="Herman A."/>
            <person name="Mangelson H."/>
            <person name="Liachko I."/>
            <person name="Sullivan S."/>
            <person name="Sone E.D."/>
            <person name="Koren S."/>
            <person name="Silverstein K.A.T."/>
            <person name="Beckman K.B."/>
            <person name="Gohl D.M."/>
        </authorList>
    </citation>
    <scope>NUCLEOTIDE SEQUENCE</scope>
    <source>
        <strain evidence="2">Duluth1</strain>
        <tissue evidence="2">Whole animal</tissue>
    </source>
</reference>
<dbReference type="AlphaFoldDB" id="A0A9D3YWG4"/>
<proteinExistence type="predicted"/>
<dbReference type="EMBL" id="JAIWYP010000015">
    <property type="protein sequence ID" value="KAH3705403.1"/>
    <property type="molecule type" value="Genomic_DNA"/>
</dbReference>
<feature type="region of interest" description="Disordered" evidence="1">
    <location>
        <begin position="97"/>
        <end position="118"/>
    </location>
</feature>
<evidence type="ECO:0000313" key="3">
    <source>
        <dbReference type="Proteomes" id="UP000828390"/>
    </source>
</evidence>
<comment type="caution">
    <text evidence="2">The sequence shown here is derived from an EMBL/GenBank/DDBJ whole genome shotgun (WGS) entry which is preliminary data.</text>
</comment>
<keyword evidence="3" id="KW-1185">Reference proteome</keyword>
<gene>
    <name evidence="2" type="ORF">DPMN_080474</name>
</gene>